<dbReference type="FunFam" id="1.10.3210.10:FF:000035">
    <property type="entry name" value="HD family hydrolase"/>
    <property type="match status" value="1"/>
</dbReference>
<evidence type="ECO:0000256" key="7">
    <source>
        <dbReference type="ARBA" id="ARBA00022801"/>
    </source>
</evidence>
<dbReference type="PANTHER" id="PTHR11845:SF13">
    <property type="entry name" value="5'-DEOXYNUCLEOTIDASE HDDC2"/>
    <property type="match status" value="1"/>
</dbReference>
<evidence type="ECO:0000313" key="11">
    <source>
        <dbReference type="Proteomes" id="UP000053372"/>
    </source>
</evidence>
<keyword evidence="7" id="KW-0378">Hydrolase</keyword>
<name>A0A0V7ZPP9_9CYAN</name>
<organism evidence="10 11">
    <name type="scientific">Mastigocoleus testarum BC008</name>
    <dbReference type="NCBI Taxonomy" id="371196"/>
    <lineage>
        <taxon>Bacteria</taxon>
        <taxon>Bacillati</taxon>
        <taxon>Cyanobacteriota</taxon>
        <taxon>Cyanophyceae</taxon>
        <taxon>Nostocales</taxon>
        <taxon>Hapalosiphonaceae</taxon>
        <taxon>Mastigocoleus</taxon>
    </lineage>
</organism>
<evidence type="ECO:0000256" key="1">
    <source>
        <dbReference type="ARBA" id="ARBA00001638"/>
    </source>
</evidence>
<protein>
    <recommendedName>
        <fullName evidence="5">5'-deoxynucleotidase</fullName>
        <ecNumber evidence="5">3.1.3.89</ecNumber>
    </recommendedName>
</protein>
<evidence type="ECO:0000256" key="2">
    <source>
        <dbReference type="ARBA" id="ARBA00001936"/>
    </source>
</evidence>
<dbReference type="EMBL" id="LMTZ01000107">
    <property type="protein sequence ID" value="KST65517.1"/>
    <property type="molecule type" value="Genomic_DNA"/>
</dbReference>
<dbReference type="CDD" id="cd00077">
    <property type="entry name" value="HDc"/>
    <property type="match status" value="1"/>
</dbReference>
<accession>A0A0V7ZPP9</accession>
<feature type="domain" description="HD/PDEase" evidence="8">
    <location>
        <begin position="47"/>
        <end position="162"/>
    </location>
</feature>
<proteinExistence type="predicted"/>
<dbReference type="Gene3D" id="1.10.3210.10">
    <property type="entry name" value="Hypothetical protein af1432"/>
    <property type="match status" value="1"/>
</dbReference>
<dbReference type="GO" id="GO:0046872">
    <property type="term" value="F:metal ion binding"/>
    <property type="evidence" value="ECO:0007669"/>
    <property type="project" value="UniProtKB-KW"/>
</dbReference>
<evidence type="ECO:0000313" key="9">
    <source>
        <dbReference type="EMBL" id="KST65517.1"/>
    </source>
</evidence>
<dbReference type="InterPro" id="IPR006674">
    <property type="entry name" value="HD_domain"/>
</dbReference>
<dbReference type="OrthoDB" id="9796032at2"/>
<dbReference type="SUPFAM" id="SSF109604">
    <property type="entry name" value="HD-domain/PDEase-like"/>
    <property type="match status" value="1"/>
</dbReference>
<comment type="cofactor">
    <cofactor evidence="2">
        <name>Mn(2+)</name>
        <dbReference type="ChEBI" id="CHEBI:29035"/>
    </cofactor>
</comment>
<comment type="caution">
    <text evidence="10">The sequence shown here is derived from an EMBL/GenBank/DDBJ whole genome shotgun (WGS) entry which is preliminary data.</text>
</comment>
<dbReference type="EMBL" id="LMTZ01000100">
    <property type="protein sequence ID" value="KST66095.1"/>
    <property type="molecule type" value="Genomic_DNA"/>
</dbReference>
<dbReference type="PANTHER" id="PTHR11845">
    <property type="entry name" value="5'-DEOXYNUCLEOTIDASE HDDC2"/>
    <property type="match status" value="1"/>
</dbReference>
<evidence type="ECO:0000313" key="10">
    <source>
        <dbReference type="EMBL" id="KST66095.1"/>
    </source>
</evidence>
<evidence type="ECO:0000259" key="8">
    <source>
        <dbReference type="SMART" id="SM00471"/>
    </source>
</evidence>
<comment type="cofactor">
    <cofactor evidence="3">
        <name>Co(2+)</name>
        <dbReference type="ChEBI" id="CHEBI:48828"/>
    </cofactor>
</comment>
<keyword evidence="6" id="KW-0479">Metal-binding</keyword>
<evidence type="ECO:0000256" key="5">
    <source>
        <dbReference type="ARBA" id="ARBA00012964"/>
    </source>
</evidence>
<dbReference type="InterPro" id="IPR003607">
    <property type="entry name" value="HD/PDEase_dom"/>
</dbReference>
<evidence type="ECO:0000256" key="4">
    <source>
        <dbReference type="ARBA" id="ARBA00011738"/>
    </source>
</evidence>
<evidence type="ECO:0000256" key="6">
    <source>
        <dbReference type="ARBA" id="ARBA00022723"/>
    </source>
</evidence>
<reference evidence="10 11" key="1">
    <citation type="journal article" date="2015" name="Genome Announc.">
        <title>Draft Genome of the Euendolithic (true boring) Cyanobacterium Mastigocoleus testarum strain BC008.</title>
        <authorList>
            <person name="Guida B.S."/>
            <person name="Garcia-Pichel F."/>
        </authorList>
    </citation>
    <scope>NUCLEOTIDE SEQUENCE [LARGE SCALE GENOMIC DNA]</scope>
    <source>
        <strain evidence="10 11">BC008</strain>
    </source>
</reference>
<dbReference type="InterPro" id="IPR039356">
    <property type="entry name" value="YfbR/HDDC2"/>
</dbReference>
<dbReference type="GO" id="GO:0005737">
    <property type="term" value="C:cytoplasm"/>
    <property type="evidence" value="ECO:0007669"/>
    <property type="project" value="TreeGrafter"/>
</dbReference>
<dbReference type="GO" id="GO:0002953">
    <property type="term" value="F:5'-deoxynucleotidase activity"/>
    <property type="evidence" value="ECO:0007669"/>
    <property type="project" value="UniProtKB-EC"/>
</dbReference>
<sequence>MHTKASLPISLLDGKNTLPIIEAYFEFNHLKQLYRQGWLQHGIEPKHCESVAEHSFCVALLGLLLADQYPELDVNKVVRMALIHDLGEIYAGDFTPEDNIDKNHKFELEKQSVLQVFNKLPNGWKWINLWEEYEQGSSAEAKFVQQLDRLEMLLQASIYEQQLQVDLSDFFASTGWDVFSPELQSIFQFLEDLRKGNREAGYASPK</sequence>
<comment type="subunit">
    <text evidence="4">Homodimer.</text>
</comment>
<dbReference type="Pfam" id="PF13023">
    <property type="entry name" value="HD_3"/>
    <property type="match status" value="1"/>
</dbReference>
<evidence type="ECO:0000256" key="3">
    <source>
        <dbReference type="ARBA" id="ARBA00001941"/>
    </source>
</evidence>
<comment type="catalytic activity">
    <reaction evidence="1">
        <text>a 2'-deoxyribonucleoside 5'-phosphate + H2O = a 2'-deoxyribonucleoside + phosphate</text>
        <dbReference type="Rhea" id="RHEA:36167"/>
        <dbReference type="ChEBI" id="CHEBI:15377"/>
        <dbReference type="ChEBI" id="CHEBI:18274"/>
        <dbReference type="ChEBI" id="CHEBI:43474"/>
        <dbReference type="ChEBI" id="CHEBI:65317"/>
        <dbReference type="EC" id="3.1.3.89"/>
    </reaction>
</comment>
<gene>
    <name evidence="10" type="ORF">BC008_24275</name>
    <name evidence="9" type="ORF">BC008_42080</name>
</gene>
<dbReference type="RefSeq" id="WP_058183902.1">
    <property type="nucleotide sequence ID" value="NZ_LMTZ01000100.1"/>
</dbReference>
<dbReference type="Proteomes" id="UP000053372">
    <property type="component" value="Unassembled WGS sequence"/>
</dbReference>
<dbReference type="SMART" id="SM00471">
    <property type="entry name" value="HDc"/>
    <property type="match status" value="1"/>
</dbReference>
<dbReference type="AlphaFoldDB" id="A0A0V7ZPP9"/>
<dbReference type="EC" id="3.1.3.89" evidence="5"/>
<keyword evidence="11" id="KW-1185">Reference proteome</keyword>